<evidence type="ECO:0000313" key="3">
    <source>
        <dbReference type="EMBL" id="ETE68415.1"/>
    </source>
</evidence>
<dbReference type="InterPro" id="IPR007145">
    <property type="entry name" value="MAP65_Ase1_PRC1"/>
</dbReference>
<feature type="region of interest" description="Disordered" evidence="2">
    <location>
        <begin position="361"/>
        <end position="391"/>
    </location>
</feature>
<dbReference type="GO" id="GO:0005737">
    <property type="term" value="C:cytoplasm"/>
    <property type="evidence" value="ECO:0007669"/>
    <property type="project" value="TreeGrafter"/>
</dbReference>
<comment type="caution">
    <text evidence="3">The sequence shown here is derived from an EMBL/GenBank/DDBJ whole genome shotgun (WGS) entry which is preliminary data.</text>
</comment>
<feature type="coiled-coil region" evidence="1">
    <location>
        <begin position="95"/>
        <end position="122"/>
    </location>
</feature>
<proteinExistence type="predicted"/>
<keyword evidence="1" id="KW-0175">Coiled coil</keyword>
<dbReference type="GO" id="GO:0051256">
    <property type="term" value="P:mitotic spindle midzone assembly"/>
    <property type="evidence" value="ECO:0007669"/>
    <property type="project" value="TreeGrafter"/>
</dbReference>
<evidence type="ECO:0000313" key="4">
    <source>
        <dbReference type="Proteomes" id="UP000018936"/>
    </source>
</evidence>
<accession>V8P286</accession>
<name>V8P286_OPHHA</name>
<dbReference type="EMBL" id="AZIM01001024">
    <property type="protein sequence ID" value="ETE68415.1"/>
    <property type="molecule type" value="Genomic_DNA"/>
</dbReference>
<sequence>RTLQERDQELAGLLGRAPYSIGSSEDVLSLTDLDHFRRHLAALAAEKEHRQAEFVHLKQQVVLCMEELEQEPSTAFEREAMCQDTGAFCLSLDNLAALKDLLQQLEDRRAQKEAICEELRCRILMLWDWLQVPPEERNAFAPYMEGSRASILDALHLEVDRLEELKCQNLQKVVEAIRAELATYWDKCFWGEEQRCSFGPYYEDTFTEELLQQHDNELVRLKHYYETHQELFEAIHKWKRSWCLFQELEAAGDCHLFLLVEKGHRSKPLHQPRRQPPERREAACQAAEDPSQGKLPQPLSPSHGPLDSPTLTCLVLMQLEEELRVRVELWEQEHAQDFLVSGQRFMEHVAEQWRLHHLEKEKERQERQLKNSRQTEEEMLYGSTPTKRRALGITTPGKARKLNITATTPNSTIRSALRGSMLNSPGCHPPPSGGKPVRTPLRVVAKTPSKGQTERNKENVSQLNGTALSGGCTPTALAQRNGSIYSVASTYSAFAVQQMVSCSPRAQEGETLQGVLDKDPPPPSSPPGPSAGWAERLAPLALRLYI</sequence>
<dbReference type="Proteomes" id="UP000018936">
    <property type="component" value="Unassembled WGS sequence"/>
</dbReference>
<protein>
    <submittedName>
        <fullName evidence="3">Protein regulator of cytokinesis 1</fullName>
    </submittedName>
</protein>
<dbReference type="Gene3D" id="1.20.58.1520">
    <property type="match status" value="1"/>
</dbReference>
<organism evidence="3 4">
    <name type="scientific">Ophiophagus hannah</name>
    <name type="common">King cobra</name>
    <name type="synonym">Naja hannah</name>
    <dbReference type="NCBI Taxonomy" id="8665"/>
    <lineage>
        <taxon>Eukaryota</taxon>
        <taxon>Metazoa</taxon>
        <taxon>Chordata</taxon>
        <taxon>Craniata</taxon>
        <taxon>Vertebrata</taxon>
        <taxon>Euteleostomi</taxon>
        <taxon>Lepidosauria</taxon>
        <taxon>Squamata</taxon>
        <taxon>Bifurcata</taxon>
        <taxon>Unidentata</taxon>
        <taxon>Episquamata</taxon>
        <taxon>Toxicofera</taxon>
        <taxon>Serpentes</taxon>
        <taxon>Colubroidea</taxon>
        <taxon>Elapidae</taxon>
        <taxon>Elapinae</taxon>
        <taxon>Ophiophagus</taxon>
    </lineage>
</organism>
<dbReference type="PANTHER" id="PTHR19321:SF1">
    <property type="entry name" value="PROTEIN REGULATOR OF CYTOKINESIS 1"/>
    <property type="match status" value="1"/>
</dbReference>
<feature type="region of interest" description="Disordered" evidence="2">
    <location>
        <begin position="419"/>
        <end position="440"/>
    </location>
</feature>
<feature type="compositionally biased region" description="Basic and acidic residues" evidence="2">
    <location>
        <begin position="361"/>
        <end position="376"/>
    </location>
</feature>
<dbReference type="GO" id="GO:0008017">
    <property type="term" value="F:microtubule binding"/>
    <property type="evidence" value="ECO:0007669"/>
    <property type="project" value="InterPro"/>
</dbReference>
<reference evidence="3 4" key="1">
    <citation type="journal article" date="2013" name="Proc. Natl. Acad. Sci. U.S.A.">
        <title>The king cobra genome reveals dynamic gene evolution and adaptation in the snake venom system.</title>
        <authorList>
            <person name="Vonk F.J."/>
            <person name="Casewell N.R."/>
            <person name="Henkel C.V."/>
            <person name="Heimberg A.M."/>
            <person name="Jansen H.J."/>
            <person name="McCleary R.J."/>
            <person name="Kerkkamp H.M."/>
            <person name="Vos R.A."/>
            <person name="Guerreiro I."/>
            <person name="Calvete J.J."/>
            <person name="Wuster W."/>
            <person name="Woods A.E."/>
            <person name="Logan J.M."/>
            <person name="Harrison R.A."/>
            <person name="Castoe T.A."/>
            <person name="de Koning A.P."/>
            <person name="Pollock D.D."/>
            <person name="Yandell M."/>
            <person name="Calderon D."/>
            <person name="Renjifo C."/>
            <person name="Currier R.B."/>
            <person name="Salgado D."/>
            <person name="Pla D."/>
            <person name="Sanz L."/>
            <person name="Hyder A.S."/>
            <person name="Ribeiro J.M."/>
            <person name="Arntzen J.W."/>
            <person name="van den Thillart G.E."/>
            <person name="Boetzer M."/>
            <person name="Pirovano W."/>
            <person name="Dirks R.P."/>
            <person name="Spaink H.P."/>
            <person name="Duboule D."/>
            <person name="McGlinn E."/>
            <person name="Kini R.M."/>
            <person name="Richardson M.K."/>
        </authorList>
    </citation>
    <scope>NUCLEOTIDE SEQUENCE</scope>
    <source>
        <tissue evidence="3">Blood</tissue>
    </source>
</reference>
<feature type="region of interest" description="Disordered" evidence="2">
    <location>
        <begin position="267"/>
        <end position="306"/>
    </location>
</feature>
<dbReference type="PANTHER" id="PTHR19321">
    <property type="entry name" value="PROTEIN REGULATOR OF CYTOKINESIS 1 PRC1-RELATED"/>
    <property type="match status" value="1"/>
</dbReference>
<feature type="region of interest" description="Disordered" evidence="2">
    <location>
        <begin position="510"/>
        <end position="533"/>
    </location>
</feature>
<gene>
    <name evidence="3" type="primary">PRC1</name>
    <name evidence="3" type="ORF">L345_05785</name>
</gene>
<evidence type="ECO:0000256" key="2">
    <source>
        <dbReference type="SAM" id="MobiDB-lite"/>
    </source>
</evidence>
<dbReference type="Pfam" id="PF03999">
    <property type="entry name" value="MAP65_ASE1"/>
    <property type="match status" value="2"/>
</dbReference>
<dbReference type="GO" id="GO:1990023">
    <property type="term" value="C:mitotic spindle midzone"/>
    <property type="evidence" value="ECO:0007669"/>
    <property type="project" value="TreeGrafter"/>
</dbReference>
<dbReference type="AlphaFoldDB" id="V8P286"/>
<dbReference type="OrthoDB" id="642895at2759"/>
<feature type="non-terminal residue" evidence="3">
    <location>
        <position position="1"/>
    </location>
</feature>
<evidence type="ECO:0000256" key="1">
    <source>
        <dbReference type="SAM" id="Coils"/>
    </source>
</evidence>
<keyword evidence="4" id="KW-1185">Reference proteome</keyword>